<reference evidence="1" key="1">
    <citation type="journal article" date="2015" name="Nature">
        <title>Complex archaea that bridge the gap between prokaryotes and eukaryotes.</title>
        <authorList>
            <person name="Spang A."/>
            <person name="Saw J.H."/>
            <person name="Jorgensen S.L."/>
            <person name="Zaremba-Niedzwiedzka K."/>
            <person name="Martijn J."/>
            <person name="Lind A.E."/>
            <person name="van Eijk R."/>
            <person name="Schleper C."/>
            <person name="Guy L."/>
            <person name="Ettema T.J."/>
        </authorList>
    </citation>
    <scope>NUCLEOTIDE SEQUENCE</scope>
</reference>
<name>A0A0F9BKE8_9ZZZZ</name>
<dbReference type="AlphaFoldDB" id="A0A0F9BKE8"/>
<proteinExistence type="predicted"/>
<evidence type="ECO:0000313" key="1">
    <source>
        <dbReference type="EMBL" id="KKL22379.1"/>
    </source>
</evidence>
<accession>A0A0F9BKE8</accession>
<sequence>MNELASVFVFIFSIVVVSPDGTAVVGQLYKFPTVETCEARREMVELTVTLPGLTVSPNCYPAAIPPKEIEGLPV</sequence>
<organism evidence="1">
    <name type="scientific">marine sediment metagenome</name>
    <dbReference type="NCBI Taxonomy" id="412755"/>
    <lineage>
        <taxon>unclassified sequences</taxon>
        <taxon>metagenomes</taxon>
        <taxon>ecological metagenomes</taxon>
    </lineage>
</organism>
<gene>
    <name evidence="1" type="ORF">LCGC14_2436040</name>
</gene>
<dbReference type="EMBL" id="LAZR01037374">
    <property type="protein sequence ID" value="KKL22379.1"/>
    <property type="molecule type" value="Genomic_DNA"/>
</dbReference>
<protein>
    <submittedName>
        <fullName evidence="1">Uncharacterized protein</fullName>
    </submittedName>
</protein>
<comment type="caution">
    <text evidence="1">The sequence shown here is derived from an EMBL/GenBank/DDBJ whole genome shotgun (WGS) entry which is preliminary data.</text>
</comment>